<name>A0A133Y772_9FIRM</name>
<comment type="caution">
    <text evidence="1">The sequence shown here is derived from an EMBL/GenBank/DDBJ whole genome shotgun (WGS) entry which is preliminary data.</text>
</comment>
<keyword evidence="2" id="KW-1185">Reference proteome</keyword>
<sequence length="63" mass="6453">MSALLSVSSEISELAEFSTLTCASDSSLSLLSPSLLGAEATLSLEETASNVFALGCSPPHQNH</sequence>
<evidence type="ECO:0000313" key="2">
    <source>
        <dbReference type="Proteomes" id="UP000070080"/>
    </source>
</evidence>
<gene>
    <name evidence="1" type="ORF">HMPREF1872_01358</name>
</gene>
<dbReference type="EMBL" id="LSCV01000044">
    <property type="protein sequence ID" value="KXB39036.1"/>
    <property type="molecule type" value="Genomic_DNA"/>
</dbReference>
<dbReference type="Proteomes" id="UP000070080">
    <property type="component" value="Unassembled WGS sequence"/>
</dbReference>
<dbReference type="STRING" id="1497955.HMPREF1872_01358"/>
<dbReference type="AlphaFoldDB" id="A0A133Y772"/>
<accession>A0A133Y772</accession>
<organism evidence="1 2">
    <name type="scientific">Amygdalobacter nucleatus</name>
    <dbReference type="NCBI Taxonomy" id="3029274"/>
    <lineage>
        <taxon>Bacteria</taxon>
        <taxon>Bacillati</taxon>
        <taxon>Bacillota</taxon>
        <taxon>Clostridia</taxon>
        <taxon>Eubacteriales</taxon>
        <taxon>Oscillospiraceae</taxon>
        <taxon>Amygdalobacter</taxon>
    </lineage>
</organism>
<proteinExistence type="predicted"/>
<reference evidence="2" key="1">
    <citation type="submission" date="2016-01" db="EMBL/GenBank/DDBJ databases">
        <authorList>
            <person name="Mitreva M."/>
            <person name="Pepin K.H."/>
            <person name="Mihindukulasuriya K.A."/>
            <person name="Fulton R."/>
            <person name="Fronick C."/>
            <person name="O'Laughlin M."/>
            <person name="Miner T."/>
            <person name="Herter B."/>
            <person name="Rosa B.A."/>
            <person name="Cordes M."/>
            <person name="Tomlinson C."/>
            <person name="Wollam A."/>
            <person name="Palsikar V.B."/>
            <person name="Mardis E.R."/>
            <person name="Wilson R.K."/>
        </authorList>
    </citation>
    <scope>NUCLEOTIDE SEQUENCE [LARGE SCALE GENOMIC DNA]</scope>
    <source>
        <strain evidence="2">KA00274</strain>
    </source>
</reference>
<protein>
    <submittedName>
        <fullName evidence="1">Uncharacterized protein</fullName>
    </submittedName>
</protein>
<dbReference type="RefSeq" id="WP_156423005.1">
    <property type="nucleotide sequence ID" value="NZ_JARFNM010000001.1"/>
</dbReference>
<evidence type="ECO:0000313" key="1">
    <source>
        <dbReference type="EMBL" id="KXB39036.1"/>
    </source>
</evidence>